<dbReference type="Gene3D" id="3.40.50.150">
    <property type="entry name" value="Vaccinia Virus protein VP39"/>
    <property type="match status" value="1"/>
</dbReference>
<dbReference type="EC" id="2.1.1.-" evidence="5"/>
<proteinExistence type="inferred from homology"/>
<dbReference type="InterPro" id="IPR051052">
    <property type="entry name" value="Diverse_substrate_MTase"/>
</dbReference>
<protein>
    <submittedName>
        <fullName evidence="5">Class I SAM-dependent methyltransferase</fullName>
        <ecNumber evidence="5">2.1.1.-</ecNumber>
    </submittedName>
</protein>
<dbReference type="RefSeq" id="WP_387339988.1">
    <property type="nucleotide sequence ID" value="NZ_JBIAXI010000001.1"/>
</dbReference>
<dbReference type="GO" id="GO:0032259">
    <property type="term" value="P:methylation"/>
    <property type="evidence" value="ECO:0007669"/>
    <property type="project" value="UniProtKB-KW"/>
</dbReference>
<dbReference type="EMBL" id="JBIAXI010000001">
    <property type="protein sequence ID" value="MFF4771336.1"/>
    <property type="molecule type" value="Genomic_DNA"/>
</dbReference>
<evidence type="ECO:0000256" key="1">
    <source>
        <dbReference type="ARBA" id="ARBA00008361"/>
    </source>
</evidence>
<evidence type="ECO:0000256" key="2">
    <source>
        <dbReference type="ARBA" id="ARBA00022603"/>
    </source>
</evidence>
<accession>A0ABW6UX98</accession>
<dbReference type="Pfam" id="PF08241">
    <property type="entry name" value="Methyltransf_11"/>
    <property type="match status" value="1"/>
</dbReference>
<evidence type="ECO:0000259" key="4">
    <source>
        <dbReference type="Pfam" id="PF08241"/>
    </source>
</evidence>
<dbReference type="Proteomes" id="UP001602119">
    <property type="component" value="Unassembled WGS sequence"/>
</dbReference>
<dbReference type="InterPro" id="IPR013216">
    <property type="entry name" value="Methyltransf_11"/>
</dbReference>
<dbReference type="InterPro" id="IPR020596">
    <property type="entry name" value="rRNA_Ade_Mease_Trfase_CS"/>
</dbReference>
<comment type="similarity">
    <text evidence="1">Belongs to the methyltransferase superfamily.</text>
</comment>
<organism evidence="5 6">
    <name type="scientific">Microtetraspora fusca</name>
    <dbReference type="NCBI Taxonomy" id="1997"/>
    <lineage>
        <taxon>Bacteria</taxon>
        <taxon>Bacillati</taxon>
        <taxon>Actinomycetota</taxon>
        <taxon>Actinomycetes</taxon>
        <taxon>Streptosporangiales</taxon>
        <taxon>Streptosporangiaceae</taxon>
        <taxon>Microtetraspora</taxon>
    </lineage>
</organism>
<dbReference type="PROSITE" id="PS01131">
    <property type="entry name" value="RRNA_A_DIMETH"/>
    <property type="match status" value="1"/>
</dbReference>
<dbReference type="CDD" id="cd02440">
    <property type="entry name" value="AdoMet_MTases"/>
    <property type="match status" value="1"/>
</dbReference>
<dbReference type="PANTHER" id="PTHR44942">
    <property type="entry name" value="METHYLTRANSF_11 DOMAIN-CONTAINING PROTEIN"/>
    <property type="match status" value="1"/>
</dbReference>
<evidence type="ECO:0000313" key="6">
    <source>
        <dbReference type="Proteomes" id="UP001602119"/>
    </source>
</evidence>
<reference evidence="5 6" key="1">
    <citation type="submission" date="2024-10" db="EMBL/GenBank/DDBJ databases">
        <title>The Natural Products Discovery Center: Release of the First 8490 Sequenced Strains for Exploring Actinobacteria Biosynthetic Diversity.</title>
        <authorList>
            <person name="Kalkreuter E."/>
            <person name="Kautsar S.A."/>
            <person name="Yang D."/>
            <person name="Bader C.D."/>
            <person name="Teijaro C.N."/>
            <person name="Fluegel L."/>
            <person name="Davis C.M."/>
            <person name="Simpson J.R."/>
            <person name="Lauterbach L."/>
            <person name="Steele A.D."/>
            <person name="Gui C."/>
            <person name="Meng S."/>
            <person name="Li G."/>
            <person name="Viehrig K."/>
            <person name="Ye F."/>
            <person name="Su P."/>
            <person name="Kiefer A.F."/>
            <person name="Nichols A."/>
            <person name="Cepeda A.J."/>
            <person name="Yan W."/>
            <person name="Fan B."/>
            <person name="Jiang Y."/>
            <person name="Adhikari A."/>
            <person name="Zheng C.-J."/>
            <person name="Schuster L."/>
            <person name="Cowan T.M."/>
            <person name="Smanski M.J."/>
            <person name="Chevrette M.G."/>
            <person name="De Carvalho L.P.S."/>
            <person name="Shen B."/>
        </authorList>
    </citation>
    <scope>NUCLEOTIDE SEQUENCE [LARGE SCALE GENOMIC DNA]</scope>
    <source>
        <strain evidence="5 6">NPDC001281</strain>
    </source>
</reference>
<sequence>MNDPMTFPDRVVSRALSFGTQAAAYAEERPGYPDEAILWALEPVRSRTALRVLDLGAGTGKLTEALLRQAVDVVAVEPDPNMLSEFRQRFPGVKSLAGSAEKIPLPDGAVDAILVGQAMHWFDLDRAVPEMARVLTTGGVVAGLWNLDDDSVAWVRGLNEASGGAATPASAGWPESTRLDGRVFSVVEHARFAHSQRRTAESLAATLATRSGMLILSQPEREAAITRIIEYLRSVPETAQGEFDLPLVTAVLRARLASDR</sequence>
<feature type="domain" description="Methyltransferase type 11" evidence="4">
    <location>
        <begin position="53"/>
        <end position="141"/>
    </location>
</feature>
<dbReference type="PANTHER" id="PTHR44942:SF4">
    <property type="entry name" value="METHYLTRANSFERASE TYPE 11 DOMAIN-CONTAINING PROTEIN"/>
    <property type="match status" value="1"/>
</dbReference>
<dbReference type="InterPro" id="IPR029063">
    <property type="entry name" value="SAM-dependent_MTases_sf"/>
</dbReference>
<dbReference type="GO" id="GO:0008168">
    <property type="term" value="F:methyltransferase activity"/>
    <property type="evidence" value="ECO:0007669"/>
    <property type="project" value="UniProtKB-KW"/>
</dbReference>
<evidence type="ECO:0000313" key="5">
    <source>
        <dbReference type="EMBL" id="MFF4771336.1"/>
    </source>
</evidence>
<name>A0ABW6UX98_MICFU</name>
<comment type="caution">
    <text evidence="5">The sequence shown here is derived from an EMBL/GenBank/DDBJ whole genome shotgun (WGS) entry which is preliminary data.</text>
</comment>
<keyword evidence="3 5" id="KW-0808">Transferase</keyword>
<gene>
    <name evidence="5" type="ORF">ACFY05_00600</name>
</gene>
<keyword evidence="6" id="KW-1185">Reference proteome</keyword>
<evidence type="ECO:0000256" key="3">
    <source>
        <dbReference type="ARBA" id="ARBA00022679"/>
    </source>
</evidence>
<dbReference type="SUPFAM" id="SSF53335">
    <property type="entry name" value="S-adenosyl-L-methionine-dependent methyltransferases"/>
    <property type="match status" value="1"/>
</dbReference>
<keyword evidence="2 5" id="KW-0489">Methyltransferase</keyword>